<gene>
    <name evidence="10" type="ORF">BHF68_01435</name>
</gene>
<keyword evidence="4" id="KW-0949">S-adenosyl-L-methionine</keyword>
<dbReference type="InterPro" id="IPR034466">
    <property type="entry name" value="Methyltransferase_Class_B"/>
</dbReference>
<keyword evidence="5" id="KW-0479">Metal-binding</keyword>
<keyword evidence="7" id="KW-0411">Iron-sulfur</keyword>
<proteinExistence type="predicted"/>
<comment type="caution">
    <text evidence="10">The sequence shown here is derived from an EMBL/GenBank/DDBJ whole genome shotgun (WGS) entry which is preliminary data.</text>
</comment>
<evidence type="ECO:0000313" key="11">
    <source>
        <dbReference type="Proteomes" id="UP000094296"/>
    </source>
</evidence>
<keyword evidence="6" id="KW-0408">Iron</keyword>
<dbReference type="RefSeq" id="WP_069641859.1">
    <property type="nucleotide sequence ID" value="NZ_MIJE01000001.1"/>
</dbReference>
<dbReference type="InterPro" id="IPR036724">
    <property type="entry name" value="Cobalamin-bd_sf"/>
</dbReference>
<dbReference type="InterPro" id="IPR006638">
    <property type="entry name" value="Elp3/MiaA/NifB-like_rSAM"/>
</dbReference>
<comment type="cofactor">
    <cofactor evidence="1">
        <name>[4Fe-4S] cluster</name>
        <dbReference type="ChEBI" id="CHEBI:49883"/>
    </cofactor>
</comment>
<dbReference type="InterPro" id="IPR058240">
    <property type="entry name" value="rSAM_sf"/>
</dbReference>
<dbReference type="SUPFAM" id="SSF52242">
    <property type="entry name" value="Cobalamin (vitamin B12)-binding domain"/>
    <property type="match status" value="1"/>
</dbReference>
<dbReference type="EMBL" id="MIJE01000001">
    <property type="protein sequence ID" value="OEF98367.1"/>
    <property type="molecule type" value="Genomic_DNA"/>
</dbReference>
<evidence type="ECO:0000256" key="5">
    <source>
        <dbReference type="ARBA" id="ARBA00022723"/>
    </source>
</evidence>
<name>A0A1E5G596_9FIRM</name>
<dbReference type="InterPro" id="IPR051198">
    <property type="entry name" value="BchE-like"/>
</dbReference>
<dbReference type="SFLD" id="SFLDG01123">
    <property type="entry name" value="methyltransferase_(Class_B)"/>
    <property type="match status" value="1"/>
</dbReference>
<dbReference type="STRING" id="766136.BHF68_01435"/>
<evidence type="ECO:0000256" key="4">
    <source>
        <dbReference type="ARBA" id="ARBA00022691"/>
    </source>
</evidence>
<dbReference type="SFLD" id="SFLDS00029">
    <property type="entry name" value="Radical_SAM"/>
    <property type="match status" value="1"/>
</dbReference>
<dbReference type="Pfam" id="PF04055">
    <property type="entry name" value="Radical_SAM"/>
    <property type="match status" value="1"/>
</dbReference>
<dbReference type="AlphaFoldDB" id="A0A1E5G596"/>
<keyword evidence="2" id="KW-0489">Methyltransferase</keyword>
<feature type="domain" description="Radical SAM core" evidence="9">
    <location>
        <begin position="182"/>
        <end position="403"/>
    </location>
</feature>
<dbReference type="GO" id="GO:0051539">
    <property type="term" value="F:4 iron, 4 sulfur cluster binding"/>
    <property type="evidence" value="ECO:0007669"/>
    <property type="project" value="UniProtKB-KW"/>
</dbReference>
<sequence length="434" mass="50421">MRVLLVKCHRKTLFSHFEPIVTEPLELEYLSSLLTELDIEHRIYDALLEGGTFQSIVHQYNPDVVALSGYVTAVGTILDNARFIKALNRDIKVIVGGVHAEINYQDFFIDSIDYIVHSNQINAFAELIKTAFSKDTAHQIGGIAFHNGQQWQVNEKKQTDLSCLALPNRAYLETYKQKTKYMQYSPVALVQTAMSCPFKCKFCYCRLLNMGEYTTRNMQSVIEEIKEINTDYIWIVDDSFLLERQRILEFIAEVKAQNTNKKFIAYTRVDFIANNEDIIAKLAEIGFIELIVGIEAVDDQSLQTMNKQCSANQNMQATKIASKYNIRITALFIVGIDFTFKDFRRLRCWIRASNLDSYALSIFTPLKGTALYQEYKEQIIDHKHESNDFLHAIIKPTNMPTILFYINFYMLYVEQFFRSRHIRGLLWSSFNPWR</sequence>
<protein>
    <submittedName>
        <fullName evidence="10">Uncharacterized protein</fullName>
    </submittedName>
</protein>
<evidence type="ECO:0000259" key="8">
    <source>
        <dbReference type="PROSITE" id="PS51332"/>
    </source>
</evidence>
<evidence type="ECO:0000259" key="9">
    <source>
        <dbReference type="PROSITE" id="PS51918"/>
    </source>
</evidence>
<dbReference type="InterPro" id="IPR006158">
    <property type="entry name" value="Cobalamin-bd"/>
</dbReference>
<evidence type="ECO:0000256" key="3">
    <source>
        <dbReference type="ARBA" id="ARBA00022679"/>
    </source>
</evidence>
<dbReference type="PANTHER" id="PTHR43409">
    <property type="entry name" value="ANAEROBIC MAGNESIUM-PROTOPORPHYRIN IX MONOMETHYL ESTER CYCLASE-RELATED"/>
    <property type="match status" value="1"/>
</dbReference>
<dbReference type="Pfam" id="PF02310">
    <property type="entry name" value="B12-binding"/>
    <property type="match status" value="1"/>
</dbReference>
<dbReference type="SMART" id="SM00729">
    <property type="entry name" value="Elp3"/>
    <property type="match status" value="1"/>
</dbReference>
<dbReference type="PROSITE" id="PS51332">
    <property type="entry name" value="B12_BINDING"/>
    <property type="match status" value="1"/>
</dbReference>
<evidence type="ECO:0000256" key="6">
    <source>
        <dbReference type="ARBA" id="ARBA00023004"/>
    </source>
</evidence>
<reference evidence="10 11" key="1">
    <citation type="submission" date="2016-09" db="EMBL/GenBank/DDBJ databases">
        <title>Draft genome sequence for the type strain of Desulfuribacillus alkaliarsenatis AHT28, an obligately anaerobic, sulfidogenic bacterium isolated from Russian soda lake sediments.</title>
        <authorList>
            <person name="Abin C.A."/>
            <person name="Hollibaugh J.T."/>
        </authorList>
    </citation>
    <scope>NUCLEOTIDE SEQUENCE [LARGE SCALE GENOMIC DNA]</scope>
    <source>
        <strain evidence="10 11">AHT28</strain>
    </source>
</reference>
<dbReference type="PANTHER" id="PTHR43409:SF7">
    <property type="entry name" value="BLL1977 PROTEIN"/>
    <property type="match status" value="1"/>
</dbReference>
<evidence type="ECO:0000256" key="2">
    <source>
        <dbReference type="ARBA" id="ARBA00022603"/>
    </source>
</evidence>
<dbReference type="PROSITE" id="PS51918">
    <property type="entry name" value="RADICAL_SAM"/>
    <property type="match status" value="1"/>
</dbReference>
<dbReference type="GO" id="GO:0046872">
    <property type="term" value="F:metal ion binding"/>
    <property type="evidence" value="ECO:0007669"/>
    <property type="project" value="UniProtKB-KW"/>
</dbReference>
<organism evidence="10 11">
    <name type="scientific">Desulfuribacillus alkaliarsenatis</name>
    <dbReference type="NCBI Taxonomy" id="766136"/>
    <lineage>
        <taxon>Bacteria</taxon>
        <taxon>Bacillati</taxon>
        <taxon>Bacillota</taxon>
        <taxon>Desulfuribacillia</taxon>
        <taxon>Desulfuribacillales</taxon>
        <taxon>Desulfuribacillaceae</taxon>
        <taxon>Desulfuribacillus</taxon>
    </lineage>
</organism>
<dbReference type="SFLD" id="SFLDG01082">
    <property type="entry name" value="B12-binding_domain_containing"/>
    <property type="match status" value="1"/>
</dbReference>
<evidence type="ECO:0000256" key="7">
    <source>
        <dbReference type="ARBA" id="ARBA00023014"/>
    </source>
</evidence>
<dbReference type="InterPro" id="IPR007197">
    <property type="entry name" value="rSAM"/>
</dbReference>
<accession>A0A1E5G596</accession>
<keyword evidence="11" id="KW-1185">Reference proteome</keyword>
<dbReference type="GO" id="GO:0003824">
    <property type="term" value="F:catalytic activity"/>
    <property type="evidence" value="ECO:0007669"/>
    <property type="project" value="InterPro"/>
</dbReference>
<keyword evidence="3" id="KW-0808">Transferase</keyword>
<dbReference type="InterPro" id="IPR023404">
    <property type="entry name" value="rSAM_horseshoe"/>
</dbReference>
<dbReference type="Gene3D" id="3.80.30.20">
    <property type="entry name" value="tm_1862 like domain"/>
    <property type="match status" value="1"/>
</dbReference>
<evidence type="ECO:0000256" key="1">
    <source>
        <dbReference type="ARBA" id="ARBA00001966"/>
    </source>
</evidence>
<dbReference type="GO" id="GO:0005829">
    <property type="term" value="C:cytosol"/>
    <property type="evidence" value="ECO:0007669"/>
    <property type="project" value="TreeGrafter"/>
</dbReference>
<dbReference type="CDD" id="cd01335">
    <property type="entry name" value="Radical_SAM"/>
    <property type="match status" value="1"/>
</dbReference>
<dbReference type="Proteomes" id="UP000094296">
    <property type="component" value="Unassembled WGS sequence"/>
</dbReference>
<feature type="domain" description="B12-binding" evidence="8">
    <location>
        <begin position="9"/>
        <end position="138"/>
    </location>
</feature>
<dbReference type="Gene3D" id="3.40.50.280">
    <property type="entry name" value="Cobalamin-binding domain"/>
    <property type="match status" value="1"/>
</dbReference>
<dbReference type="SUPFAM" id="SSF102114">
    <property type="entry name" value="Radical SAM enzymes"/>
    <property type="match status" value="1"/>
</dbReference>
<dbReference type="GO" id="GO:0031419">
    <property type="term" value="F:cobalamin binding"/>
    <property type="evidence" value="ECO:0007669"/>
    <property type="project" value="InterPro"/>
</dbReference>
<dbReference type="OrthoDB" id="9801424at2"/>
<evidence type="ECO:0000313" key="10">
    <source>
        <dbReference type="EMBL" id="OEF98367.1"/>
    </source>
</evidence>